<dbReference type="Pfam" id="PF01246">
    <property type="entry name" value="Ribosomal_L24e"/>
    <property type="match status" value="1"/>
</dbReference>
<dbReference type="InterPro" id="IPR056366">
    <property type="entry name" value="Ribosomal_eL24"/>
</dbReference>
<dbReference type="CDD" id="cd00472">
    <property type="entry name" value="Ribosomal_L24e_L24"/>
    <property type="match status" value="1"/>
</dbReference>
<dbReference type="FunFam" id="2.30.170.20:FF:000001">
    <property type="entry name" value="probable ribosome biogenesis protein RLP24"/>
    <property type="match status" value="1"/>
</dbReference>
<dbReference type="InterPro" id="IPR055345">
    <property type="entry name" value="Ribosomal_eL24-rel_arc"/>
</dbReference>
<dbReference type="GO" id="GO:0005840">
    <property type="term" value="C:ribosome"/>
    <property type="evidence" value="ECO:0007669"/>
    <property type="project" value="UniProtKB-KW"/>
</dbReference>
<evidence type="ECO:0000313" key="13">
    <source>
        <dbReference type="Proteomes" id="UP001529235"/>
    </source>
</evidence>
<feature type="binding site" evidence="10">
    <location>
        <position position="37"/>
    </location>
    <ligand>
        <name>Zn(2+)</name>
        <dbReference type="ChEBI" id="CHEBI:29105"/>
    </ligand>
</feature>
<feature type="binding site" evidence="10">
    <location>
        <position position="10"/>
    </location>
    <ligand>
        <name>Zn(2+)</name>
        <dbReference type="ChEBI" id="CHEBI:29105"/>
    </ligand>
</feature>
<evidence type="ECO:0000256" key="5">
    <source>
        <dbReference type="ARBA" id="ARBA00022833"/>
    </source>
</evidence>
<dbReference type="GO" id="GO:0008270">
    <property type="term" value="F:zinc ion binding"/>
    <property type="evidence" value="ECO:0007669"/>
    <property type="project" value="UniProtKB-UniRule"/>
</dbReference>
<comment type="subunit">
    <text evidence="9 10">Part of the 50S ribosomal subunit. Forms a cluster with proteins L3 and L14.</text>
</comment>
<sequence length="60" mass="6954">MVSKHVCSYCGKSIEPGTGLMYVKNDGSITWFCSSKCYKNYRLGRDPKKLPWTKLYLSRK</sequence>
<comment type="function">
    <text evidence="10">Binds to the 23S rRNA.</text>
</comment>
<protein>
    <recommendedName>
        <fullName evidence="10">Large ribosomal subunit protein eL24</fullName>
    </recommendedName>
</protein>
<keyword evidence="6 10" id="KW-0694">RNA-binding</keyword>
<dbReference type="NCBIfam" id="NF034186">
    <property type="entry name" value="PRK14891.1-1"/>
    <property type="match status" value="1"/>
</dbReference>
<dbReference type="EMBL" id="JASNVW010000002">
    <property type="protein sequence ID" value="MDK6028564.1"/>
    <property type="molecule type" value="Genomic_DNA"/>
</dbReference>
<organism evidence="12 13">
    <name type="scientific">Ignisphaera cupida</name>
    <dbReference type="NCBI Taxonomy" id="3050454"/>
    <lineage>
        <taxon>Archaea</taxon>
        <taxon>Thermoproteota</taxon>
        <taxon>Thermoprotei</taxon>
        <taxon>Desulfurococcales</taxon>
        <taxon>Desulfurococcaceae</taxon>
        <taxon>Ignisphaera</taxon>
    </lineage>
</organism>
<feature type="domain" description="TRASH" evidence="11">
    <location>
        <begin position="7"/>
        <end position="45"/>
    </location>
</feature>
<keyword evidence="3 10" id="KW-0699">rRNA-binding</keyword>
<dbReference type="InterPro" id="IPR023442">
    <property type="entry name" value="Ribosomal_eL24_CS"/>
</dbReference>
<dbReference type="InterPro" id="IPR038630">
    <property type="entry name" value="L24e/L24_sf"/>
</dbReference>
<comment type="caution">
    <text evidence="12">The sequence shown here is derived from an EMBL/GenBank/DDBJ whole genome shotgun (WGS) entry which is preliminary data.</text>
</comment>
<dbReference type="InterPro" id="IPR000988">
    <property type="entry name" value="Ribosomal_eL24-rel_N"/>
</dbReference>
<reference evidence="12 13" key="1">
    <citation type="submission" date="2023-05" db="EMBL/GenBank/DDBJ databases">
        <title>A new hyperthermophilic archaea 'Ignisphaera cupida' sp. nov. and description of the family 'Ignisphaeraceae' fam. nov.</title>
        <authorList>
            <person name="Podosokorskaya O.A."/>
            <person name="Elcheninov A.G."/>
            <person name="Klukina A."/>
            <person name="Merkel A.Y."/>
        </authorList>
    </citation>
    <scope>NUCLEOTIDE SEQUENCE [LARGE SCALE GENOMIC DNA]</scope>
    <source>
        <strain evidence="12 13">4213-co</strain>
    </source>
</reference>
<feature type="zinc finger region" description="C4-type" evidence="10">
    <location>
        <begin position="7"/>
        <end position="37"/>
    </location>
</feature>
<dbReference type="GO" id="GO:0019843">
    <property type="term" value="F:rRNA binding"/>
    <property type="evidence" value="ECO:0007669"/>
    <property type="project" value="UniProtKB-UniRule"/>
</dbReference>
<evidence type="ECO:0000256" key="8">
    <source>
        <dbReference type="ARBA" id="ARBA00023274"/>
    </source>
</evidence>
<dbReference type="Proteomes" id="UP001529235">
    <property type="component" value="Unassembled WGS sequence"/>
</dbReference>
<evidence type="ECO:0000256" key="10">
    <source>
        <dbReference type="HAMAP-Rule" id="MF_00773"/>
    </source>
</evidence>
<keyword evidence="2 10" id="KW-0479">Metal-binding</keyword>
<keyword evidence="13" id="KW-1185">Reference proteome</keyword>
<dbReference type="RefSeq" id="WP_285273545.1">
    <property type="nucleotide sequence ID" value="NZ_JASNVW010000002.1"/>
</dbReference>
<dbReference type="HAMAP" id="MF_00773">
    <property type="entry name" value="Ribosomal_eL24"/>
    <property type="match status" value="1"/>
</dbReference>
<dbReference type="GO" id="GO:0006412">
    <property type="term" value="P:translation"/>
    <property type="evidence" value="ECO:0007669"/>
    <property type="project" value="UniProtKB-UniRule"/>
</dbReference>
<dbReference type="AlphaFoldDB" id="A0ABD4Z777"/>
<keyword evidence="8 10" id="KW-0687">Ribonucleoprotein</keyword>
<keyword evidence="7 10" id="KW-0689">Ribosomal protein</keyword>
<gene>
    <name evidence="10" type="primary">rpl24e</name>
    <name evidence="12" type="ORF">QPL79_04245</name>
</gene>
<feature type="binding site" evidence="10">
    <location>
        <position position="7"/>
    </location>
    <ligand>
        <name>Zn(2+)</name>
        <dbReference type="ChEBI" id="CHEBI:29105"/>
    </ligand>
</feature>
<dbReference type="Gene3D" id="2.30.170.20">
    <property type="entry name" value="Ribosomal protein L24e"/>
    <property type="match status" value="1"/>
</dbReference>
<evidence type="ECO:0000256" key="4">
    <source>
        <dbReference type="ARBA" id="ARBA00022771"/>
    </source>
</evidence>
<proteinExistence type="inferred from homology"/>
<dbReference type="PROSITE" id="PS01073">
    <property type="entry name" value="RIBOSOMAL_L24E"/>
    <property type="match status" value="1"/>
</dbReference>
<name>A0ABD4Z777_9CREN</name>
<evidence type="ECO:0000259" key="11">
    <source>
        <dbReference type="SMART" id="SM00746"/>
    </source>
</evidence>
<keyword evidence="4 10" id="KW-0863">Zinc-finger</keyword>
<dbReference type="InterPro" id="IPR011017">
    <property type="entry name" value="TRASH_dom"/>
</dbReference>
<evidence type="ECO:0000313" key="12">
    <source>
        <dbReference type="EMBL" id="MDK6028564.1"/>
    </source>
</evidence>
<accession>A0ABD4Z777</accession>
<keyword evidence="5 10" id="KW-0862">Zinc</keyword>
<comment type="similarity">
    <text evidence="1 10">Belongs to the eukaryotic ribosomal protein eL24 family.</text>
</comment>
<dbReference type="SMART" id="SM00746">
    <property type="entry name" value="TRASH"/>
    <property type="match status" value="1"/>
</dbReference>
<evidence type="ECO:0000256" key="9">
    <source>
        <dbReference type="ARBA" id="ARBA00062681"/>
    </source>
</evidence>
<evidence type="ECO:0000256" key="3">
    <source>
        <dbReference type="ARBA" id="ARBA00022730"/>
    </source>
</evidence>
<evidence type="ECO:0000256" key="7">
    <source>
        <dbReference type="ARBA" id="ARBA00022980"/>
    </source>
</evidence>
<comment type="cofactor">
    <cofactor evidence="10">
        <name>Zn(2+)</name>
        <dbReference type="ChEBI" id="CHEBI:29105"/>
    </cofactor>
    <text evidence="10">Binds 1 zinc ion per subunit.</text>
</comment>
<dbReference type="GO" id="GO:1990904">
    <property type="term" value="C:ribonucleoprotein complex"/>
    <property type="evidence" value="ECO:0007669"/>
    <property type="project" value="UniProtKB-KW"/>
</dbReference>
<evidence type="ECO:0000256" key="6">
    <source>
        <dbReference type="ARBA" id="ARBA00022884"/>
    </source>
</evidence>
<evidence type="ECO:0000256" key="2">
    <source>
        <dbReference type="ARBA" id="ARBA00022723"/>
    </source>
</evidence>
<dbReference type="SUPFAM" id="SSF57716">
    <property type="entry name" value="Glucocorticoid receptor-like (DNA-binding domain)"/>
    <property type="match status" value="1"/>
</dbReference>
<evidence type="ECO:0000256" key="1">
    <source>
        <dbReference type="ARBA" id="ARBA00005647"/>
    </source>
</evidence>
<feature type="binding site" evidence="10">
    <location>
        <position position="33"/>
    </location>
    <ligand>
        <name>Zn(2+)</name>
        <dbReference type="ChEBI" id="CHEBI:29105"/>
    </ligand>
</feature>
<dbReference type="PANTHER" id="PTHR10792">
    <property type="entry name" value="60S RIBOSOMAL PROTEIN L24"/>
    <property type="match status" value="1"/>
</dbReference>
<dbReference type="PANTHER" id="PTHR10792:SF1">
    <property type="entry name" value="RIBOSOMAL PROTEIN L24"/>
    <property type="match status" value="1"/>
</dbReference>